<dbReference type="NCBIfam" id="NF040656">
    <property type="entry name" value="GHMP_GYDIA"/>
    <property type="match status" value="1"/>
</dbReference>
<keyword evidence="1" id="KW-0418">Kinase</keyword>
<dbReference type="Gene3D" id="3.30.230.10">
    <property type="match status" value="1"/>
</dbReference>
<reference evidence="1 2" key="1">
    <citation type="submission" date="2018-09" db="EMBL/GenBank/DDBJ databases">
        <title>Genomic Encyclopedia of Archaeal and Bacterial Type Strains, Phase II (KMG-II): from individual species to whole genera.</title>
        <authorList>
            <person name="Goeker M."/>
        </authorList>
    </citation>
    <scope>NUCLEOTIDE SEQUENCE [LARGE SCALE GENOMIC DNA]</scope>
    <source>
        <strain evidence="1 2">DSM 21950</strain>
    </source>
</reference>
<sequence length="306" mass="35083">MTPLKKYYSNAKFLITGEYLVLHGALSLAIPLRFGQLMEIYESDTTLLDWIALDRAQPWLQFSISEKDILIAENKGTSEKDFVCFILNQAKKLNPDFLPNLSLKVKTEINFDRNWGLGSSSSLINNIAQWADVNPYELHELVSNGSGYDIACANYCLPILFRRNESHPMIYPIRFEPDFSDQLFFVYLGNKQNSEESVKKYLNGNPVTKTQVESISLLSKKLLQSENSMEFDALISEHERFIAEVLHIDPVKTKKFPDFEGSIKSLGAWGGDFILVRSDLGKREVYRYFYEKGLTTIFAWDDIILS</sequence>
<evidence type="ECO:0000313" key="1">
    <source>
        <dbReference type="EMBL" id="RKE00179.1"/>
    </source>
</evidence>
<keyword evidence="2" id="KW-1185">Reference proteome</keyword>
<accession>A0A419WXK8</accession>
<comment type="caution">
    <text evidence="1">The sequence shown here is derived from an EMBL/GenBank/DDBJ whole genome shotgun (WGS) entry which is preliminary data.</text>
</comment>
<dbReference type="Proteomes" id="UP000284531">
    <property type="component" value="Unassembled WGS sequence"/>
</dbReference>
<evidence type="ECO:0000313" key="2">
    <source>
        <dbReference type="Proteomes" id="UP000284531"/>
    </source>
</evidence>
<dbReference type="InterPro" id="IPR047765">
    <property type="entry name" value="GHMP_GYDIA-like"/>
</dbReference>
<dbReference type="EMBL" id="RAPQ01000010">
    <property type="protein sequence ID" value="RKE00179.1"/>
    <property type="molecule type" value="Genomic_DNA"/>
</dbReference>
<name>A0A419WXK8_9BACT</name>
<keyword evidence="1" id="KW-0808">Transferase</keyword>
<organism evidence="1 2">
    <name type="scientific">Marinifilum flexuosum</name>
    <dbReference type="NCBI Taxonomy" id="1117708"/>
    <lineage>
        <taxon>Bacteria</taxon>
        <taxon>Pseudomonadati</taxon>
        <taxon>Bacteroidota</taxon>
        <taxon>Bacteroidia</taxon>
        <taxon>Marinilabiliales</taxon>
        <taxon>Marinifilaceae</taxon>
    </lineage>
</organism>
<dbReference type="GO" id="GO:0016301">
    <property type="term" value="F:kinase activity"/>
    <property type="evidence" value="ECO:0007669"/>
    <property type="project" value="UniProtKB-KW"/>
</dbReference>
<dbReference type="SUPFAM" id="SSF54211">
    <property type="entry name" value="Ribosomal protein S5 domain 2-like"/>
    <property type="match status" value="1"/>
</dbReference>
<dbReference type="InterPro" id="IPR020568">
    <property type="entry name" value="Ribosomal_Su5_D2-typ_SF"/>
</dbReference>
<protein>
    <submittedName>
        <fullName evidence="1">Mevalonate kinase</fullName>
    </submittedName>
</protein>
<dbReference type="InterPro" id="IPR014721">
    <property type="entry name" value="Ribsml_uS5_D2-typ_fold_subgr"/>
</dbReference>
<proteinExistence type="predicted"/>
<gene>
    <name evidence="1" type="ORF">BXY64_3183</name>
</gene>
<dbReference type="AlphaFoldDB" id="A0A419WXK8"/>